<evidence type="ECO:0000256" key="6">
    <source>
        <dbReference type="PIRSR" id="PIRSR018168-2"/>
    </source>
</evidence>
<feature type="active site" description="Nucleophile" evidence="5 8">
    <location>
        <position position="302"/>
    </location>
</feature>
<feature type="binding site" evidence="6">
    <location>
        <position position="198"/>
    </location>
    <ligand>
        <name>substrate</name>
    </ligand>
</feature>
<feature type="binding site" evidence="6">
    <location>
        <position position="264"/>
    </location>
    <ligand>
        <name>substrate</name>
    </ligand>
</feature>
<dbReference type="PANTHER" id="PTHR40079:SF4">
    <property type="entry name" value="GH26 DOMAIN-CONTAINING PROTEIN-RELATED"/>
    <property type="match status" value="1"/>
</dbReference>
<dbReference type="InterPro" id="IPR017853">
    <property type="entry name" value="GH"/>
</dbReference>
<dbReference type="GO" id="GO:0005576">
    <property type="term" value="C:extracellular region"/>
    <property type="evidence" value="ECO:0007669"/>
    <property type="project" value="UniProtKB-SubCell"/>
</dbReference>
<protein>
    <recommendedName>
        <fullName evidence="4">Mannan endo-1,4-beta-mannosidase</fullName>
        <ecNumber evidence="4">3.2.1.78</ecNumber>
    </recommendedName>
</protein>
<comment type="subcellular location">
    <subcellularLocation>
        <location evidence="4">Secreted</location>
    </subcellularLocation>
</comment>
<sequence>MKKTFVLLMSVAMVLVSCKQKETIADMKLPIDKNATKETVELYNRLFKSLDKGIMVGHQDALAYGHGWYKEAGRSDVKDVTGDYPAVVGWELGHIEIGAQFNLDSVYFSDMKHYIKETYDRGGVTTASWHGDNIVTVNTAWDCAQDSVVRTILPNGSNHAKYLTWLDRVADFFLDLKDDKGTLIPVVFRIYHEHTGAWFWWGSKQCTPEEYKQLWIMTVEYLRDKKNVHNLLYAYSPSETKNEAEYLERYPGDEYVDIVGYDCYVPGKDSEAVAKYKEAMDLNLKIVTGYAAKSGKIPTIGETGMESIPDSMYFTQAVYPVINQYKIAWVLFWRNAWESDKPEHFYAPFKGHSSADDFREFVAKPNILMNADVK</sequence>
<dbReference type="EMBL" id="FLUL01000001">
    <property type="protein sequence ID" value="SBW08824.1"/>
    <property type="molecule type" value="Genomic_DNA"/>
</dbReference>
<dbReference type="GO" id="GO:0016985">
    <property type="term" value="F:mannan endo-1,4-beta-mannosidase activity"/>
    <property type="evidence" value="ECO:0007669"/>
    <property type="project" value="UniProtKB-UniRule"/>
</dbReference>
<dbReference type="PROSITE" id="PS51257">
    <property type="entry name" value="PROKAR_LIPOPROTEIN"/>
    <property type="match status" value="1"/>
</dbReference>
<dbReference type="InterPro" id="IPR022790">
    <property type="entry name" value="GH26_dom"/>
</dbReference>
<dbReference type="AlphaFoldDB" id="A0A212KAQ5"/>
<evidence type="ECO:0000256" key="2">
    <source>
        <dbReference type="ARBA" id="ARBA00022801"/>
    </source>
</evidence>
<feature type="domain" description="GH26" evidence="9">
    <location>
        <begin position="37"/>
        <end position="371"/>
    </location>
</feature>
<evidence type="ECO:0000256" key="3">
    <source>
        <dbReference type="ARBA" id="ARBA00023295"/>
    </source>
</evidence>
<dbReference type="Gene3D" id="3.20.20.80">
    <property type="entry name" value="Glycosidases"/>
    <property type="match status" value="1"/>
</dbReference>
<evidence type="ECO:0000256" key="8">
    <source>
        <dbReference type="PROSITE-ProRule" id="PRU01100"/>
    </source>
</evidence>
<organism evidence="10">
    <name type="scientific">uncultured Dysgonomonas sp</name>
    <dbReference type="NCBI Taxonomy" id="206096"/>
    <lineage>
        <taxon>Bacteria</taxon>
        <taxon>Pseudomonadati</taxon>
        <taxon>Bacteroidota</taxon>
        <taxon>Bacteroidia</taxon>
        <taxon>Bacteroidales</taxon>
        <taxon>Dysgonomonadaceae</taxon>
        <taxon>Dysgonomonas</taxon>
        <taxon>environmental samples</taxon>
    </lineage>
</organism>
<dbReference type="PANTHER" id="PTHR40079">
    <property type="entry name" value="MANNAN ENDO-1,4-BETA-MANNOSIDASE E-RELATED"/>
    <property type="match status" value="1"/>
</dbReference>
<dbReference type="EC" id="3.2.1.78" evidence="4"/>
<keyword evidence="4" id="KW-0119">Carbohydrate metabolism</keyword>
<dbReference type="Pfam" id="PF02156">
    <property type="entry name" value="Glyco_hydro_26"/>
    <property type="match status" value="1"/>
</dbReference>
<accession>A0A212KAQ5</accession>
<dbReference type="InterPro" id="IPR016714">
    <property type="entry name" value="MANB/E"/>
</dbReference>
<dbReference type="PIRSF" id="PIRSF018168">
    <property type="entry name" value="Mannan-1_4-beta-mannosidase"/>
    <property type="match status" value="1"/>
</dbReference>
<evidence type="ECO:0000313" key="10">
    <source>
        <dbReference type="EMBL" id="SBW08824.1"/>
    </source>
</evidence>
<keyword evidence="3 4" id="KW-0326">Glycosidase</keyword>
<name>A0A212KAQ5_9BACT</name>
<evidence type="ECO:0000256" key="4">
    <source>
        <dbReference type="PIRNR" id="PIRNR018168"/>
    </source>
</evidence>
<evidence type="ECO:0000256" key="5">
    <source>
        <dbReference type="PIRSR" id="PIRSR018168-1"/>
    </source>
</evidence>
<comment type="similarity">
    <text evidence="1 4 8">Belongs to the glycosyl hydrolase 26 family.</text>
</comment>
<dbReference type="PROSITE" id="PS51764">
    <property type="entry name" value="GH26"/>
    <property type="match status" value="1"/>
</dbReference>
<evidence type="ECO:0000256" key="7">
    <source>
        <dbReference type="PIRSR" id="PIRSR018168-3"/>
    </source>
</evidence>
<keyword evidence="2 4" id="KW-0378">Hydrolase</keyword>
<evidence type="ECO:0000256" key="1">
    <source>
        <dbReference type="ARBA" id="ARBA00007754"/>
    </source>
</evidence>
<keyword evidence="4" id="KW-0964">Secreted</keyword>
<feature type="binding site" evidence="6">
    <location>
        <position position="130"/>
    </location>
    <ligand>
        <name>substrate</name>
    </ligand>
</feature>
<dbReference type="SUPFAM" id="SSF51445">
    <property type="entry name" value="(Trans)glycosidases"/>
    <property type="match status" value="1"/>
</dbReference>
<reference evidence="10" key="1">
    <citation type="submission" date="2016-04" db="EMBL/GenBank/DDBJ databases">
        <authorList>
            <person name="Evans L.H."/>
            <person name="Alamgir A."/>
            <person name="Owens N."/>
            <person name="Weber N.D."/>
            <person name="Virtaneva K."/>
            <person name="Barbian K."/>
            <person name="Babar A."/>
            <person name="Rosenke K."/>
        </authorList>
    </citation>
    <scope>NUCLEOTIDE SEQUENCE</scope>
    <source>
        <strain evidence="10">86-2</strain>
    </source>
</reference>
<dbReference type="GO" id="GO:0006080">
    <property type="term" value="P:substituted mannan metabolic process"/>
    <property type="evidence" value="ECO:0007669"/>
    <property type="project" value="UniProtKB-UniRule"/>
</dbReference>
<comment type="catalytic activity">
    <reaction evidence="4">
        <text>Random hydrolysis of (1-&gt;4)-beta-D-mannosidic linkages in mannans, galactomannans and glucomannans.</text>
        <dbReference type="EC" id="3.2.1.78"/>
    </reaction>
</comment>
<evidence type="ECO:0000259" key="9">
    <source>
        <dbReference type="PROSITE" id="PS51764"/>
    </source>
</evidence>
<feature type="active site" description="Proton donor" evidence="5 8">
    <location>
        <position position="193"/>
    </location>
</feature>
<gene>
    <name evidence="10" type="ORF">KL86DYS2_13474</name>
</gene>
<dbReference type="PRINTS" id="PR00739">
    <property type="entry name" value="GLHYDRLASE26"/>
</dbReference>
<dbReference type="RefSeq" id="WP_296952338.1">
    <property type="nucleotide sequence ID" value="NZ_LT599021.1"/>
</dbReference>
<dbReference type="InterPro" id="IPR000805">
    <property type="entry name" value="Glyco_hydro_26"/>
</dbReference>
<feature type="site" description="Plays an important role in maintaining the position of the catalytic nucleophile" evidence="7">
    <location>
        <position position="192"/>
    </location>
</feature>
<proteinExistence type="inferred from homology"/>